<feature type="transmembrane region" description="Helical" evidence="1">
    <location>
        <begin position="21"/>
        <end position="44"/>
    </location>
</feature>
<proteinExistence type="predicted"/>
<feature type="domain" description="Glycosyltransferase subfamily 4-like N-terminal" evidence="3">
    <location>
        <begin position="30"/>
        <end position="184"/>
    </location>
</feature>
<protein>
    <submittedName>
        <fullName evidence="4">Glycosyl transferase group 1</fullName>
    </submittedName>
</protein>
<evidence type="ECO:0000313" key="4">
    <source>
        <dbReference type="EMBL" id="GAK55313.1"/>
    </source>
</evidence>
<dbReference type="eggNOG" id="COG0438">
    <property type="taxonomic scope" value="Bacteria"/>
</dbReference>
<evidence type="ECO:0000256" key="1">
    <source>
        <dbReference type="SAM" id="Phobius"/>
    </source>
</evidence>
<dbReference type="SUPFAM" id="SSF53756">
    <property type="entry name" value="UDP-Glycosyltransferase/glycogen phosphorylase"/>
    <property type="match status" value="1"/>
</dbReference>
<keyword evidence="4" id="KW-0808">Transferase</keyword>
<dbReference type="PANTHER" id="PTHR12526:SF630">
    <property type="entry name" value="GLYCOSYLTRANSFERASE"/>
    <property type="match status" value="1"/>
</dbReference>
<evidence type="ECO:0000259" key="2">
    <source>
        <dbReference type="Pfam" id="PF00534"/>
    </source>
</evidence>
<sequence>MIKSNMLMINDKRKKGEPCKILYLNHAAYIGGAEVALLNLLAYLNQSRFQPVVLAPEGQLAEKLKEIEVRWIPIPRLAGLNRYTLPGFLRVLPSLRSVLFEEKPDLVHANTNFSSEYAGVLSRLLSVPTIGHIRDIEPLGRMGRWTIRQNTRLIVISEAVKQYLIREHVPEHQIVRVYDGVDLHQYQPRQSPFNEKSEVIIGIVGQIGERKGHKYLLEALSALVPSYPQIQLWIVGKEPEQNQEHYTEQLERYIKEAHLEPYVTWWGFRTDIPDILSQLDILALPSLQEPFGKIVIEAMAMEKPVVATTVGGVPEIVVDGKTGLLVPPQDARALRQALERLLLNRETRIAMGIAGRKRVEHLFSLDQNMQHTQQIYAEILRDIK</sequence>
<dbReference type="PANTHER" id="PTHR12526">
    <property type="entry name" value="GLYCOSYLTRANSFERASE"/>
    <property type="match status" value="1"/>
</dbReference>
<dbReference type="AlphaFoldDB" id="A0A0S6WAH8"/>
<evidence type="ECO:0000313" key="5">
    <source>
        <dbReference type="Proteomes" id="UP000030661"/>
    </source>
</evidence>
<keyword evidence="1" id="KW-0812">Transmembrane</keyword>
<dbReference type="Pfam" id="PF13439">
    <property type="entry name" value="Glyco_transf_4"/>
    <property type="match status" value="1"/>
</dbReference>
<accession>A0A0S6WAH8</accession>
<dbReference type="Pfam" id="PF00534">
    <property type="entry name" value="Glycos_transf_1"/>
    <property type="match status" value="1"/>
</dbReference>
<gene>
    <name evidence="4" type="ORF">U27_02145</name>
</gene>
<keyword evidence="1" id="KW-1133">Transmembrane helix</keyword>
<dbReference type="HOGENOM" id="CLU_009583_0_4_0"/>
<dbReference type="CDD" id="cd03801">
    <property type="entry name" value="GT4_PimA-like"/>
    <property type="match status" value="1"/>
</dbReference>
<dbReference type="STRING" id="1499967.U27_02145"/>
<feature type="domain" description="Glycosyl transferase family 1" evidence="2">
    <location>
        <begin position="190"/>
        <end position="358"/>
    </location>
</feature>
<keyword evidence="1" id="KW-0472">Membrane</keyword>
<dbReference type="InterPro" id="IPR001296">
    <property type="entry name" value="Glyco_trans_1"/>
</dbReference>
<keyword evidence="5" id="KW-1185">Reference proteome</keyword>
<dbReference type="GO" id="GO:0016757">
    <property type="term" value="F:glycosyltransferase activity"/>
    <property type="evidence" value="ECO:0007669"/>
    <property type="project" value="InterPro"/>
</dbReference>
<organism evidence="4">
    <name type="scientific">Vecturithrix granuli</name>
    <dbReference type="NCBI Taxonomy" id="1499967"/>
    <lineage>
        <taxon>Bacteria</taxon>
        <taxon>Candidatus Moduliflexota</taxon>
        <taxon>Candidatus Vecturitrichia</taxon>
        <taxon>Candidatus Vecturitrichales</taxon>
        <taxon>Candidatus Vecturitrichaceae</taxon>
        <taxon>Candidatus Vecturithrix</taxon>
    </lineage>
</organism>
<reference evidence="4" key="1">
    <citation type="journal article" date="2015" name="PeerJ">
        <title>First genomic representation of candidate bacterial phylum KSB3 points to enhanced environmental sensing as a trigger of wastewater bulking.</title>
        <authorList>
            <person name="Sekiguchi Y."/>
            <person name="Ohashi A."/>
            <person name="Parks D.H."/>
            <person name="Yamauchi T."/>
            <person name="Tyson G.W."/>
            <person name="Hugenholtz P."/>
        </authorList>
    </citation>
    <scope>NUCLEOTIDE SEQUENCE [LARGE SCALE GENOMIC DNA]</scope>
</reference>
<dbReference type="InterPro" id="IPR028098">
    <property type="entry name" value="Glyco_trans_4-like_N"/>
</dbReference>
<evidence type="ECO:0000259" key="3">
    <source>
        <dbReference type="Pfam" id="PF13439"/>
    </source>
</evidence>
<dbReference type="EMBL" id="DF820463">
    <property type="protein sequence ID" value="GAK55313.1"/>
    <property type="molecule type" value="Genomic_DNA"/>
</dbReference>
<name>A0A0S6WAH8_VECG1</name>
<dbReference type="Proteomes" id="UP000030661">
    <property type="component" value="Unassembled WGS sequence"/>
</dbReference>
<dbReference type="Gene3D" id="3.40.50.2000">
    <property type="entry name" value="Glycogen Phosphorylase B"/>
    <property type="match status" value="2"/>
</dbReference>